<feature type="domain" description="HTH lacI-type" evidence="4">
    <location>
        <begin position="9"/>
        <end position="63"/>
    </location>
</feature>
<evidence type="ECO:0000313" key="6">
    <source>
        <dbReference type="EMBL" id="QSY58491.1"/>
    </source>
</evidence>
<dbReference type="InterPro" id="IPR000843">
    <property type="entry name" value="HTH_LacI"/>
</dbReference>
<dbReference type="Pfam" id="PF00356">
    <property type="entry name" value="LacI"/>
    <property type="match status" value="1"/>
</dbReference>
<dbReference type="AlphaFoldDB" id="A0A2N5ITS2"/>
<dbReference type="GO" id="GO:0000976">
    <property type="term" value="F:transcription cis-regulatory region binding"/>
    <property type="evidence" value="ECO:0007669"/>
    <property type="project" value="TreeGrafter"/>
</dbReference>
<protein>
    <submittedName>
        <fullName evidence="6">LacI family DNA-binding transcriptional regulator</fullName>
    </submittedName>
    <submittedName>
        <fullName evidence="5">LacI family transcriptional regulator</fullName>
    </submittedName>
</protein>
<evidence type="ECO:0000313" key="5">
    <source>
        <dbReference type="EMBL" id="PLS25350.1"/>
    </source>
</evidence>
<gene>
    <name evidence="6" type="ORF">BLI708_04250</name>
    <name evidence="5" type="ORF">Tam1G_0552</name>
</gene>
<dbReference type="CDD" id="cd01392">
    <property type="entry name" value="HTH_LacI"/>
    <property type="match status" value="1"/>
</dbReference>
<dbReference type="InterPro" id="IPR010982">
    <property type="entry name" value="Lambda_DNA-bd_dom_sf"/>
</dbReference>
<dbReference type="Gene3D" id="1.10.260.40">
    <property type="entry name" value="lambda repressor-like DNA-binding domains"/>
    <property type="match status" value="1"/>
</dbReference>
<dbReference type="Gene3D" id="3.40.50.2300">
    <property type="match status" value="2"/>
</dbReference>
<dbReference type="InterPro" id="IPR028082">
    <property type="entry name" value="Peripla_BP_I"/>
</dbReference>
<evidence type="ECO:0000256" key="2">
    <source>
        <dbReference type="ARBA" id="ARBA00023125"/>
    </source>
</evidence>
<dbReference type="PROSITE" id="PS50932">
    <property type="entry name" value="HTH_LACI_2"/>
    <property type="match status" value="1"/>
</dbReference>
<proteinExistence type="predicted"/>
<name>A0A2N5ITS2_9BIFI</name>
<reference evidence="6 8" key="2">
    <citation type="submission" date="2021-03" db="EMBL/GenBank/DDBJ databases">
        <title>Genome sequencing of Bifidobacterium imperatoris JCM 32708.</title>
        <authorList>
            <person name="Kim J."/>
        </authorList>
    </citation>
    <scope>NUCLEOTIDE SEQUENCE [LARGE SCALE GENOMIC DNA]</scope>
    <source>
        <strain evidence="6 8">JCM 32708</strain>
    </source>
</reference>
<evidence type="ECO:0000256" key="3">
    <source>
        <dbReference type="ARBA" id="ARBA00023163"/>
    </source>
</evidence>
<dbReference type="GO" id="GO:0003700">
    <property type="term" value="F:DNA-binding transcription factor activity"/>
    <property type="evidence" value="ECO:0007669"/>
    <property type="project" value="TreeGrafter"/>
</dbReference>
<evidence type="ECO:0000256" key="1">
    <source>
        <dbReference type="ARBA" id="ARBA00023015"/>
    </source>
</evidence>
<dbReference type="Pfam" id="PF13377">
    <property type="entry name" value="Peripla_BP_3"/>
    <property type="match status" value="1"/>
</dbReference>
<sequence length="340" mass="36639">MTAGRGKSVSIIDVAKAAGVSQQTVSRVANGSEKVRESTRRKVHAAMKELGYTPNRQARALRIGRSKMIGLAVRYYRNNALGDLLEGMSAVTARLGYSIIMIPVADDVSATLQRDAEYVQSLNLDGLVVFSDDDIPKEAADAIGRIPAVVLGALQSFPPEWSFVDMQESRISELAVEHLLDLGHRTVWHVSGPLSFPAAQTRVNAWCKALEDHGAPVPDYVQADDWMPDDGFRAADKLLDRYPDCTAIYASDDAIANGVIAACRSRGLAVGRDVSVVGVDDVLGDFVPNNVLTSVKRDYIKAGAVTVELLMNMIKDHESGAHRAAVPPQLVVRSSTCAIA</sequence>
<dbReference type="SUPFAM" id="SSF53822">
    <property type="entry name" value="Periplasmic binding protein-like I"/>
    <property type="match status" value="1"/>
</dbReference>
<dbReference type="RefSeq" id="WP_101625396.1">
    <property type="nucleotide sequence ID" value="NZ_CP071591.1"/>
</dbReference>
<keyword evidence="8" id="KW-1185">Reference proteome</keyword>
<dbReference type="PANTHER" id="PTHR30146">
    <property type="entry name" value="LACI-RELATED TRANSCRIPTIONAL REPRESSOR"/>
    <property type="match status" value="1"/>
</dbReference>
<organism evidence="5 7">
    <name type="scientific">Bifidobacterium imperatoris</name>
    <dbReference type="NCBI Taxonomy" id="2020965"/>
    <lineage>
        <taxon>Bacteria</taxon>
        <taxon>Bacillati</taxon>
        <taxon>Actinomycetota</taxon>
        <taxon>Actinomycetes</taxon>
        <taxon>Bifidobacteriales</taxon>
        <taxon>Bifidobacteriaceae</taxon>
        <taxon>Bifidobacterium</taxon>
    </lineage>
</organism>
<dbReference type="EMBL" id="CP071591">
    <property type="protein sequence ID" value="QSY58491.1"/>
    <property type="molecule type" value="Genomic_DNA"/>
</dbReference>
<dbReference type="InterPro" id="IPR046335">
    <property type="entry name" value="LacI/GalR-like_sensor"/>
</dbReference>
<evidence type="ECO:0000313" key="8">
    <source>
        <dbReference type="Proteomes" id="UP000663067"/>
    </source>
</evidence>
<dbReference type="Proteomes" id="UP000234855">
    <property type="component" value="Unassembled WGS sequence"/>
</dbReference>
<accession>A0A2N5ITS2</accession>
<dbReference type="EMBL" id="NMWV01000006">
    <property type="protein sequence ID" value="PLS25350.1"/>
    <property type="molecule type" value="Genomic_DNA"/>
</dbReference>
<dbReference type="Proteomes" id="UP000663067">
    <property type="component" value="Chromosome"/>
</dbReference>
<keyword evidence="3" id="KW-0804">Transcription</keyword>
<evidence type="ECO:0000259" key="4">
    <source>
        <dbReference type="PROSITE" id="PS50932"/>
    </source>
</evidence>
<evidence type="ECO:0000313" key="7">
    <source>
        <dbReference type="Proteomes" id="UP000234855"/>
    </source>
</evidence>
<dbReference type="PANTHER" id="PTHR30146:SF109">
    <property type="entry name" value="HTH-TYPE TRANSCRIPTIONAL REGULATOR GALS"/>
    <property type="match status" value="1"/>
</dbReference>
<reference evidence="5 7" key="1">
    <citation type="submission" date="2017-07" db="EMBL/GenBank/DDBJ databases">
        <title>Bifidobacterium novel species.</title>
        <authorList>
            <person name="Lugli G.A."/>
            <person name="Milani C."/>
            <person name="Duranti S."/>
            <person name="Mangifesta M."/>
        </authorList>
    </citation>
    <scope>NUCLEOTIDE SEQUENCE [LARGE SCALE GENOMIC DNA]</scope>
    <source>
        <strain evidence="5 7">45</strain>
    </source>
</reference>
<dbReference type="SUPFAM" id="SSF47413">
    <property type="entry name" value="lambda repressor-like DNA-binding domains"/>
    <property type="match status" value="1"/>
</dbReference>
<keyword evidence="2 6" id="KW-0238">DNA-binding</keyword>
<keyword evidence="1" id="KW-0805">Transcription regulation</keyword>
<dbReference type="SMART" id="SM00354">
    <property type="entry name" value="HTH_LACI"/>
    <property type="match status" value="1"/>
</dbReference>